<reference evidence="2 3" key="1">
    <citation type="submission" date="2019-07" db="EMBL/GenBank/DDBJ databases">
        <title>Annotation for the trematode Paragonimus westermani.</title>
        <authorList>
            <person name="Choi Y.-J."/>
        </authorList>
    </citation>
    <scope>NUCLEOTIDE SEQUENCE [LARGE SCALE GENOMIC DNA]</scope>
    <source>
        <strain evidence="2">180907_Pwestermani</strain>
    </source>
</reference>
<accession>A0A8T0DF53</accession>
<protein>
    <submittedName>
        <fullName evidence="2">Uncharacterized protein</fullName>
    </submittedName>
</protein>
<dbReference type="Proteomes" id="UP000699462">
    <property type="component" value="Unassembled WGS sequence"/>
</dbReference>
<comment type="caution">
    <text evidence="2">The sequence shown here is derived from an EMBL/GenBank/DDBJ whole genome shotgun (WGS) entry which is preliminary data.</text>
</comment>
<sequence>CFLLRGIYPQYSLKRHSISPKGLFINPAYVPLYSRRSLRRSLNESVVTNRMTKRSSGNKRRNGNVGKKRQGAKR</sequence>
<evidence type="ECO:0000256" key="1">
    <source>
        <dbReference type="SAM" id="MobiDB-lite"/>
    </source>
</evidence>
<keyword evidence="3" id="KW-1185">Reference proteome</keyword>
<name>A0A8T0DF53_9TREM</name>
<organism evidence="2 3">
    <name type="scientific">Paragonimus westermani</name>
    <dbReference type="NCBI Taxonomy" id="34504"/>
    <lineage>
        <taxon>Eukaryota</taxon>
        <taxon>Metazoa</taxon>
        <taxon>Spiralia</taxon>
        <taxon>Lophotrochozoa</taxon>
        <taxon>Platyhelminthes</taxon>
        <taxon>Trematoda</taxon>
        <taxon>Digenea</taxon>
        <taxon>Plagiorchiida</taxon>
        <taxon>Troglotremata</taxon>
        <taxon>Troglotrematidae</taxon>
        <taxon>Paragonimus</taxon>
    </lineage>
</organism>
<feature type="region of interest" description="Disordered" evidence="1">
    <location>
        <begin position="43"/>
        <end position="74"/>
    </location>
</feature>
<feature type="compositionally biased region" description="Basic residues" evidence="1">
    <location>
        <begin position="51"/>
        <end position="74"/>
    </location>
</feature>
<gene>
    <name evidence="2" type="ORF">P879_02816</name>
</gene>
<evidence type="ECO:0000313" key="3">
    <source>
        <dbReference type="Proteomes" id="UP000699462"/>
    </source>
</evidence>
<dbReference type="EMBL" id="JTDF01005125">
    <property type="protein sequence ID" value="KAF8566419.1"/>
    <property type="molecule type" value="Genomic_DNA"/>
</dbReference>
<feature type="non-terminal residue" evidence="2">
    <location>
        <position position="74"/>
    </location>
</feature>
<dbReference type="AlphaFoldDB" id="A0A8T0DF53"/>
<proteinExistence type="predicted"/>
<evidence type="ECO:0000313" key="2">
    <source>
        <dbReference type="EMBL" id="KAF8566419.1"/>
    </source>
</evidence>